<accession>A0A1J1GV61</accession>
<proteinExistence type="predicted"/>
<name>A0A1J1GV61_PLAGA</name>
<dbReference type="GeneID" id="39732135"/>
<evidence type="ECO:0000313" key="3">
    <source>
        <dbReference type="Proteomes" id="UP000220797"/>
    </source>
</evidence>
<evidence type="ECO:0000256" key="1">
    <source>
        <dbReference type="SAM" id="Phobius"/>
    </source>
</evidence>
<keyword evidence="3" id="KW-1185">Reference proteome</keyword>
<organism evidence="2 3">
    <name type="scientific">Plasmodium gallinaceum</name>
    <dbReference type="NCBI Taxonomy" id="5849"/>
    <lineage>
        <taxon>Eukaryota</taxon>
        <taxon>Sar</taxon>
        <taxon>Alveolata</taxon>
        <taxon>Apicomplexa</taxon>
        <taxon>Aconoidasida</taxon>
        <taxon>Haemosporida</taxon>
        <taxon>Plasmodiidae</taxon>
        <taxon>Plasmodium</taxon>
        <taxon>Plasmodium (Haemamoeba)</taxon>
    </lineage>
</organism>
<keyword evidence="1" id="KW-1133">Transmembrane helix</keyword>
<evidence type="ECO:0000313" key="2">
    <source>
        <dbReference type="EMBL" id="CRG96381.1"/>
    </source>
</evidence>
<dbReference type="VEuPathDB" id="PlasmoDB:PGAL8A_00360500"/>
<dbReference type="AlphaFoldDB" id="A0A1J1GV61"/>
<gene>
    <name evidence="2" type="ORF">PGAL8A_00360500</name>
</gene>
<dbReference type="RefSeq" id="XP_028529186.1">
    <property type="nucleotide sequence ID" value="XM_028672656.1"/>
</dbReference>
<dbReference type="Proteomes" id="UP000220797">
    <property type="component" value="Unassembled WGS sequence"/>
</dbReference>
<comment type="caution">
    <text evidence="2">The sequence shown here is derived from an EMBL/GenBank/DDBJ whole genome shotgun (WGS) entry which is preliminary data.</text>
</comment>
<reference evidence="2" key="1">
    <citation type="submission" date="2015-04" db="EMBL/GenBank/DDBJ databases">
        <authorList>
            <consortium name="Pathogen Informatics"/>
        </authorList>
    </citation>
    <scope>NUCLEOTIDE SEQUENCE [LARGE SCALE GENOMIC DNA]</scope>
    <source>
        <strain evidence="2">8A</strain>
    </source>
</reference>
<feature type="transmembrane region" description="Helical" evidence="1">
    <location>
        <begin position="7"/>
        <end position="26"/>
    </location>
</feature>
<protein>
    <submittedName>
        <fullName evidence="2">Uncharacterized protein</fullName>
    </submittedName>
</protein>
<keyword evidence="1" id="KW-0472">Membrane</keyword>
<sequence>MCCCICGLLFLALIAIIVVLILKGIIKLS</sequence>
<dbReference type="EMBL" id="CVMV01000059">
    <property type="protein sequence ID" value="CRG96381.1"/>
    <property type="molecule type" value="Genomic_DNA"/>
</dbReference>
<keyword evidence="1" id="KW-0812">Transmembrane</keyword>